<dbReference type="GO" id="GO:0008080">
    <property type="term" value="F:N-acetyltransferase activity"/>
    <property type="evidence" value="ECO:0007669"/>
    <property type="project" value="InterPro"/>
</dbReference>
<dbReference type="EMBL" id="SNSC02000019">
    <property type="protein sequence ID" value="TID16032.1"/>
    <property type="molecule type" value="Genomic_DNA"/>
</dbReference>
<reference evidence="3 4" key="1">
    <citation type="submission" date="2019-04" db="EMBL/GenBank/DDBJ databases">
        <title>High contiguity whole genome sequence and gene annotation resource for two Venturia nashicola isolates.</title>
        <authorList>
            <person name="Prokchorchik M."/>
            <person name="Won K."/>
            <person name="Lee Y."/>
            <person name="Choi E.D."/>
            <person name="Segonzac C."/>
            <person name="Sohn K.H."/>
        </authorList>
    </citation>
    <scope>NUCLEOTIDE SEQUENCE [LARGE SCALE GENOMIC DNA]</scope>
    <source>
        <strain evidence="3 4">PRI2</strain>
    </source>
</reference>
<dbReference type="PANTHER" id="PTHR13947">
    <property type="entry name" value="GNAT FAMILY N-ACETYLTRANSFERASE"/>
    <property type="match status" value="1"/>
</dbReference>
<accession>A0A4Z1P6G9</accession>
<dbReference type="InterPro" id="IPR050769">
    <property type="entry name" value="NAT_camello-type"/>
</dbReference>
<dbReference type="SUPFAM" id="SSF55729">
    <property type="entry name" value="Acyl-CoA N-acyltransferases (Nat)"/>
    <property type="match status" value="1"/>
</dbReference>
<feature type="domain" description="N-acetyltransferase" evidence="2">
    <location>
        <begin position="9"/>
        <end position="180"/>
    </location>
</feature>
<organism evidence="3 4">
    <name type="scientific">Venturia nashicola</name>
    <dbReference type="NCBI Taxonomy" id="86259"/>
    <lineage>
        <taxon>Eukaryota</taxon>
        <taxon>Fungi</taxon>
        <taxon>Dikarya</taxon>
        <taxon>Ascomycota</taxon>
        <taxon>Pezizomycotina</taxon>
        <taxon>Dothideomycetes</taxon>
        <taxon>Pleosporomycetidae</taxon>
        <taxon>Venturiales</taxon>
        <taxon>Venturiaceae</taxon>
        <taxon>Venturia</taxon>
    </lineage>
</organism>
<evidence type="ECO:0000313" key="3">
    <source>
        <dbReference type="EMBL" id="TID16032.1"/>
    </source>
</evidence>
<dbReference type="InterPro" id="IPR000182">
    <property type="entry name" value="GNAT_dom"/>
</dbReference>
<dbReference type="AlphaFoldDB" id="A0A4Z1P6G9"/>
<keyword evidence="1" id="KW-0808">Transferase</keyword>
<name>A0A4Z1P6G9_9PEZI</name>
<protein>
    <recommendedName>
        <fullName evidence="2">N-acetyltransferase domain-containing protein</fullName>
    </recommendedName>
</protein>
<dbReference type="Gene3D" id="3.40.630.30">
    <property type="match status" value="1"/>
</dbReference>
<gene>
    <name evidence="3" type="ORF">E6O75_ATG09090</name>
</gene>
<dbReference type="CDD" id="cd04301">
    <property type="entry name" value="NAT_SF"/>
    <property type="match status" value="1"/>
</dbReference>
<evidence type="ECO:0000256" key="1">
    <source>
        <dbReference type="ARBA" id="ARBA00022679"/>
    </source>
</evidence>
<dbReference type="OrthoDB" id="9975416at2759"/>
<dbReference type="InterPro" id="IPR016181">
    <property type="entry name" value="Acyl_CoA_acyltransferase"/>
</dbReference>
<evidence type="ECO:0000313" key="4">
    <source>
        <dbReference type="Proteomes" id="UP000298493"/>
    </source>
</evidence>
<sequence length="180" mass="20050">MAEPTTPQVLIRDALPEDAASIAALGADVFTITFGHSVSQKELSAFLSEHYSTDSIHADITNPLKSMIVAHLPRQTKIIGFALLTRGSTEPCLQHLSDTVELQRLYVDVGIHGKGVGKLLERRCVEMAREGGFGWMWLGVWEENLVALRVYEKFGFERVGEHDFVIGDVVQRDLIMCKKI</sequence>
<evidence type="ECO:0000259" key="2">
    <source>
        <dbReference type="PROSITE" id="PS51186"/>
    </source>
</evidence>
<proteinExistence type="predicted"/>
<comment type="caution">
    <text evidence="3">The sequence shown here is derived from an EMBL/GenBank/DDBJ whole genome shotgun (WGS) entry which is preliminary data.</text>
</comment>
<dbReference type="Pfam" id="PF00583">
    <property type="entry name" value="Acetyltransf_1"/>
    <property type="match status" value="1"/>
</dbReference>
<dbReference type="Proteomes" id="UP000298493">
    <property type="component" value="Unassembled WGS sequence"/>
</dbReference>
<dbReference type="PROSITE" id="PS51186">
    <property type="entry name" value="GNAT"/>
    <property type="match status" value="1"/>
</dbReference>
<keyword evidence="4" id="KW-1185">Reference proteome</keyword>
<dbReference type="PANTHER" id="PTHR13947:SF37">
    <property type="entry name" value="LD18367P"/>
    <property type="match status" value="1"/>
</dbReference>
<dbReference type="STRING" id="86259.A0A4Z1P6G9"/>